<evidence type="ECO:0000313" key="2">
    <source>
        <dbReference type="Proteomes" id="UP001595897"/>
    </source>
</evidence>
<dbReference type="InterPro" id="IPR007344">
    <property type="entry name" value="GrpB/CoaE"/>
</dbReference>
<evidence type="ECO:0000313" key="1">
    <source>
        <dbReference type="EMBL" id="MFC4701733.1"/>
    </source>
</evidence>
<dbReference type="Pfam" id="PF04229">
    <property type="entry name" value="GrpB"/>
    <property type="match status" value="1"/>
</dbReference>
<dbReference type="InterPro" id="IPR043519">
    <property type="entry name" value="NT_sf"/>
</dbReference>
<dbReference type="Proteomes" id="UP001595897">
    <property type="component" value="Unassembled WGS sequence"/>
</dbReference>
<proteinExistence type="predicted"/>
<sequence>MTVVLSKYNPDWAHMFEEEKLYLLSYLDNFVVGSIERVGSTSVQGMVAKPIIDIMCGVQTLDRSRDAISVLESAGYCYYPYKADVMHWFCKPTPDIRTHHLHLVEYESALWRDRLKFRDLLRNEPQIFEQYKSLKIELAREFGGDREVYTKRKGPFIQRVLDNADS</sequence>
<organism evidence="1 2">
    <name type="scientific">Glaciecola siphonariae</name>
    <dbReference type="NCBI Taxonomy" id="521012"/>
    <lineage>
        <taxon>Bacteria</taxon>
        <taxon>Pseudomonadati</taxon>
        <taxon>Pseudomonadota</taxon>
        <taxon>Gammaproteobacteria</taxon>
        <taxon>Alteromonadales</taxon>
        <taxon>Alteromonadaceae</taxon>
        <taxon>Glaciecola</taxon>
    </lineage>
</organism>
<dbReference type="PANTHER" id="PTHR34822">
    <property type="entry name" value="GRPB DOMAIN PROTEIN (AFU_ORTHOLOGUE AFUA_1G01530)"/>
    <property type="match status" value="1"/>
</dbReference>
<dbReference type="Gene3D" id="3.30.460.10">
    <property type="entry name" value="Beta Polymerase, domain 2"/>
    <property type="match status" value="1"/>
</dbReference>
<dbReference type="SUPFAM" id="SSF81301">
    <property type="entry name" value="Nucleotidyltransferase"/>
    <property type="match status" value="1"/>
</dbReference>
<protein>
    <submittedName>
        <fullName evidence="1">GrpB family protein</fullName>
    </submittedName>
</protein>
<name>A0ABV9M208_9ALTE</name>
<gene>
    <name evidence="1" type="ORF">ACFO4O_16375</name>
</gene>
<reference evidence="2" key="1">
    <citation type="journal article" date="2019" name="Int. J. Syst. Evol. Microbiol.">
        <title>The Global Catalogue of Microorganisms (GCM) 10K type strain sequencing project: providing services to taxonomists for standard genome sequencing and annotation.</title>
        <authorList>
            <consortium name="The Broad Institute Genomics Platform"/>
            <consortium name="The Broad Institute Genome Sequencing Center for Infectious Disease"/>
            <person name="Wu L."/>
            <person name="Ma J."/>
        </authorList>
    </citation>
    <scope>NUCLEOTIDE SEQUENCE [LARGE SCALE GENOMIC DNA]</scope>
    <source>
        <strain evidence="2">KACC 12507</strain>
    </source>
</reference>
<dbReference type="EMBL" id="JBHSGU010000021">
    <property type="protein sequence ID" value="MFC4701733.1"/>
    <property type="molecule type" value="Genomic_DNA"/>
</dbReference>
<keyword evidence="2" id="KW-1185">Reference proteome</keyword>
<accession>A0ABV9M208</accession>
<dbReference type="PANTHER" id="PTHR34822:SF1">
    <property type="entry name" value="GRPB FAMILY PROTEIN"/>
    <property type="match status" value="1"/>
</dbReference>
<comment type="caution">
    <text evidence="1">The sequence shown here is derived from an EMBL/GenBank/DDBJ whole genome shotgun (WGS) entry which is preliminary data.</text>
</comment>
<dbReference type="RefSeq" id="WP_382410493.1">
    <property type="nucleotide sequence ID" value="NZ_JBHSGU010000021.1"/>
</dbReference>